<protein>
    <submittedName>
        <fullName evidence="2">Uncharacterized protein</fullName>
    </submittedName>
</protein>
<dbReference type="AlphaFoldDB" id="A0A8J4QW83"/>
<name>A0A8J4QW83_9ROSI</name>
<proteinExistence type="predicted"/>
<sequence>MWNSWLFYNCICKLKLLCLSGKIIWFFVKFIDMSHQRRRTRSSGNTPELYPPPNYISFFPRLTGGKVVQIGFSEVVWYLVIRRQFEK</sequence>
<comment type="caution">
    <text evidence="2">The sequence shown here is derived from an EMBL/GenBank/DDBJ whole genome shotgun (WGS) entry which is preliminary data.</text>
</comment>
<dbReference type="Proteomes" id="UP000737018">
    <property type="component" value="Unassembled WGS sequence"/>
</dbReference>
<keyword evidence="1" id="KW-0812">Transmembrane</keyword>
<evidence type="ECO:0000256" key="1">
    <source>
        <dbReference type="SAM" id="Phobius"/>
    </source>
</evidence>
<reference evidence="2" key="1">
    <citation type="submission" date="2020-03" db="EMBL/GenBank/DDBJ databases">
        <title>Castanea mollissima Vanexum genome sequencing.</title>
        <authorList>
            <person name="Staton M."/>
        </authorList>
    </citation>
    <scope>NUCLEOTIDE SEQUENCE</scope>
    <source>
        <tissue evidence="2">Leaf</tissue>
    </source>
</reference>
<gene>
    <name evidence="2" type="ORF">CMV_021414</name>
</gene>
<organism evidence="2 3">
    <name type="scientific">Castanea mollissima</name>
    <name type="common">Chinese chestnut</name>
    <dbReference type="NCBI Taxonomy" id="60419"/>
    <lineage>
        <taxon>Eukaryota</taxon>
        <taxon>Viridiplantae</taxon>
        <taxon>Streptophyta</taxon>
        <taxon>Embryophyta</taxon>
        <taxon>Tracheophyta</taxon>
        <taxon>Spermatophyta</taxon>
        <taxon>Magnoliopsida</taxon>
        <taxon>eudicotyledons</taxon>
        <taxon>Gunneridae</taxon>
        <taxon>Pentapetalae</taxon>
        <taxon>rosids</taxon>
        <taxon>fabids</taxon>
        <taxon>Fagales</taxon>
        <taxon>Fagaceae</taxon>
        <taxon>Castanea</taxon>
    </lineage>
</organism>
<feature type="transmembrane region" description="Helical" evidence="1">
    <location>
        <begin position="6"/>
        <end position="28"/>
    </location>
</feature>
<evidence type="ECO:0000313" key="2">
    <source>
        <dbReference type="EMBL" id="KAF3953108.1"/>
    </source>
</evidence>
<keyword evidence="1" id="KW-0472">Membrane</keyword>
<keyword evidence="3" id="KW-1185">Reference proteome</keyword>
<accession>A0A8J4QW83</accession>
<dbReference type="EMBL" id="JRKL02004221">
    <property type="protein sequence ID" value="KAF3953108.1"/>
    <property type="molecule type" value="Genomic_DNA"/>
</dbReference>
<keyword evidence="1" id="KW-1133">Transmembrane helix</keyword>
<evidence type="ECO:0000313" key="3">
    <source>
        <dbReference type="Proteomes" id="UP000737018"/>
    </source>
</evidence>